<keyword evidence="3" id="KW-1185">Reference proteome</keyword>
<feature type="region of interest" description="Disordered" evidence="1">
    <location>
        <begin position="44"/>
        <end position="96"/>
    </location>
</feature>
<reference evidence="3" key="1">
    <citation type="journal article" date="2019" name="Int. J. Syst. Evol. Microbiol.">
        <title>The Global Catalogue of Microorganisms (GCM) 10K type strain sequencing project: providing services to taxonomists for standard genome sequencing and annotation.</title>
        <authorList>
            <consortium name="The Broad Institute Genomics Platform"/>
            <consortium name="The Broad Institute Genome Sequencing Center for Infectious Disease"/>
            <person name="Wu L."/>
            <person name="Ma J."/>
        </authorList>
    </citation>
    <scope>NUCLEOTIDE SEQUENCE [LARGE SCALE GENOMIC DNA]</scope>
    <source>
        <strain evidence="3">CECT 7398</strain>
    </source>
</reference>
<proteinExistence type="predicted"/>
<dbReference type="EMBL" id="JAUFQC010000027">
    <property type="protein sequence ID" value="MDN3612471.1"/>
    <property type="molecule type" value="Genomic_DNA"/>
</dbReference>
<accession>A0ABT8C1I0</accession>
<evidence type="ECO:0000313" key="2">
    <source>
        <dbReference type="EMBL" id="MDN3612471.1"/>
    </source>
</evidence>
<dbReference type="Proteomes" id="UP001238540">
    <property type="component" value="Unassembled WGS sequence"/>
</dbReference>
<protein>
    <submittedName>
        <fullName evidence="2">Uncharacterized protein</fullName>
    </submittedName>
</protein>
<dbReference type="RefSeq" id="WP_290313384.1">
    <property type="nucleotide sequence ID" value="NZ_JAUFQC010000027.1"/>
</dbReference>
<sequence length="96" mass="10312">MHENCTHNKLSSCILLQNENSHSLQNAKTSLKPNGKRGELWVESRGVDTDDQDNGRLIQQGEASGSELVCPLNAETGSISDGTPKSALSAKKQGHL</sequence>
<gene>
    <name evidence="2" type="ORF">QWZ16_22995</name>
</gene>
<evidence type="ECO:0000313" key="3">
    <source>
        <dbReference type="Proteomes" id="UP001238540"/>
    </source>
</evidence>
<organism evidence="2 3">
    <name type="scientific">Vibrio ostreicida</name>
    <dbReference type="NCBI Taxonomy" id="526588"/>
    <lineage>
        <taxon>Bacteria</taxon>
        <taxon>Pseudomonadati</taxon>
        <taxon>Pseudomonadota</taxon>
        <taxon>Gammaproteobacteria</taxon>
        <taxon>Vibrionales</taxon>
        <taxon>Vibrionaceae</taxon>
        <taxon>Vibrio</taxon>
    </lineage>
</organism>
<evidence type="ECO:0000256" key="1">
    <source>
        <dbReference type="SAM" id="MobiDB-lite"/>
    </source>
</evidence>
<name>A0ABT8C1I0_9VIBR</name>
<comment type="caution">
    <text evidence="2">The sequence shown here is derived from an EMBL/GenBank/DDBJ whole genome shotgun (WGS) entry which is preliminary data.</text>
</comment>